<evidence type="ECO:0000313" key="5">
    <source>
        <dbReference type="EMBL" id="KAJ8907897.1"/>
    </source>
</evidence>
<dbReference type="Gene3D" id="3.60.20.10">
    <property type="entry name" value="Glutamine Phosphoribosylpyrophosphate, subunit 1, domain 1"/>
    <property type="match status" value="1"/>
</dbReference>
<dbReference type="Proteomes" id="UP001157974">
    <property type="component" value="Unassembled WGS sequence"/>
</dbReference>
<evidence type="ECO:0000256" key="4">
    <source>
        <dbReference type="RuleBase" id="RU004203"/>
    </source>
</evidence>
<organism evidence="5 6">
    <name type="scientific">Rhodosorus marinus</name>
    <dbReference type="NCBI Taxonomy" id="101924"/>
    <lineage>
        <taxon>Eukaryota</taxon>
        <taxon>Rhodophyta</taxon>
        <taxon>Stylonematophyceae</taxon>
        <taxon>Stylonematales</taxon>
        <taxon>Stylonemataceae</taxon>
        <taxon>Rhodosorus</taxon>
    </lineage>
</organism>
<dbReference type="InterPro" id="IPR029055">
    <property type="entry name" value="Ntn_hydrolases_N"/>
</dbReference>
<dbReference type="Pfam" id="PF00227">
    <property type="entry name" value="Proteasome"/>
    <property type="match status" value="1"/>
</dbReference>
<name>A0AAV8V390_9RHOD</name>
<proteinExistence type="inferred from homology"/>
<evidence type="ECO:0000256" key="2">
    <source>
        <dbReference type="ARBA" id="ARBA00022942"/>
    </source>
</evidence>
<dbReference type="InterPro" id="IPR001353">
    <property type="entry name" value="Proteasome_sua/b"/>
</dbReference>
<dbReference type="GO" id="GO:0005737">
    <property type="term" value="C:cytoplasm"/>
    <property type="evidence" value="ECO:0007669"/>
    <property type="project" value="UniProtKB-SubCell"/>
</dbReference>
<dbReference type="SUPFAM" id="SSF56235">
    <property type="entry name" value="N-terminal nucleophile aminohydrolases (Ntn hydrolases)"/>
    <property type="match status" value="1"/>
</dbReference>
<dbReference type="CDD" id="cd03758">
    <property type="entry name" value="proteasome_beta_type_2"/>
    <property type="match status" value="1"/>
</dbReference>
<dbReference type="GO" id="GO:0005839">
    <property type="term" value="C:proteasome core complex"/>
    <property type="evidence" value="ECO:0007669"/>
    <property type="project" value="InterPro"/>
</dbReference>
<evidence type="ECO:0000313" key="6">
    <source>
        <dbReference type="Proteomes" id="UP001157974"/>
    </source>
</evidence>
<dbReference type="GO" id="GO:0005634">
    <property type="term" value="C:nucleus"/>
    <property type="evidence" value="ECO:0007669"/>
    <property type="project" value="UniProtKB-SubCell"/>
</dbReference>
<dbReference type="EMBL" id="JAMWBK010000002">
    <property type="protein sequence ID" value="KAJ8907897.1"/>
    <property type="molecule type" value="Genomic_DNA"/>
</dbReference>
<comment type="similarity">
    <text evidence="4">Belongs to the peptidase T1B family.</text>
</comment>
<comment type="function">
    <text evidence="4">Component of the proteasome, a multicatalytic proteinase complex which is characterized by its ability to cleave peptides with Arg, Phe, Tyr, Leu, and Glu adjacent to the leaving group at neutral or slightly basic pH. The proteasome has an ATP-dependent proteolytic activity.</text>
</comment>
<sequence>MSMLDSIFGFVGKDFVICAADSTNARSVVVMKDDLDKIKVLDDHKILAMAGEVNSIADLSEYVQKNVMLYSLRTSISLSTAAVANFMRGVIAKAIRSRGGAFQTNMILAGYDEADGPSVYFLDYLGTLHKLNYTAQGLAPLFVMSTMDRHWKEGMDVDEAIQLVKMCISEVRKRVLVQQFKYTVKIVDKDGIRVLDVE</sequence>
<comment type="subcellular location">
    <subcellularLocation>
        <location evidence="4">Cytoplasm</location>
    </subcellularLocation>
    <subcellularLocation>
        <location evidence="4">Nucleus</location>
    </subcellularLocation>
</comment>
<keyword evidence="3 4" id="KW-0539">Nucleus</keyword>
<accession>A0AAV8V390</accession>
<keyword evidence="1 4" id="KW-0963">Cytoplasm</keyword>
<gene>
    <name evidence="5" type="ORF">NDN08_008000</name>
</gene>
<dbReference type="PANTHER" id="PTHR32194:SF2">
    <property type="entry name" value="PROTEASOME SUBUNIT BETA TYPE-1"/>
    <property type="match status" value="1"/>
</dbReference>
<comment type="subunit">
    <text evidence="4">Component of the proteasome complex.</text>
</comment>
<evidence type="ECO:0000256" key="1">
    <source>
        <dbReference type="ARBA" id="ARBA00022490"/>
    </source>
</evidence>
<dbReference type="GO" id="GO:0010498">
    <property type="term" value="P:proteasomal protein catabolic process"/>
    <property type="evidence" value="ECO:0007669"/>
    <property type="project" value="InterPro"/>
</dbReference>
<reference evidence="5 6" key="1">
    <citation type="journal article" date="2023" name="Nat. Commun.">
        <title>Origin of minicircular mitochondrial genomes in red algae.</title>
        <authorList>
            <person name="Lee Y."/>
            <person name="Cho C.H."/>
            <person name="Lee Y.M."/>
            <person name="Park S.I."/>
            <person name="Yang J.H."/>
            <person name="West J.A."/>
            <person name="Bhattacharya D."/>
            <person name="Yoon H.S."/>
        </authorList>
    </citation>
    <scope>NUCLEOTIDE SEQUENCE [LARGE SCALE GENOMIC DNA]</scope>
    <source>
        <strain evidence="5 6">CCMP1338</strain>
        <tissue evidence="5">Whole cell</tissue>
    </source>
</reference>
<evidence type="ECO:0000256" key="3">
    <source>
        <dbReference type="ARBA" id="ARBA00023242"/>
    </source>
</evidence>
<dbReference type="PANTHER" id="PTHR32194">
    <property type="entry name" value="METALLOPROTEASE TLDD"/>
    <property type="match status" value="1"/>
</dbReference>
<keyword evidence="2 4" id="KW-0647">Proteasome</keyword>
<dbReference type="InterPro" id="IPR035206">
    <property type="entry name" value="Proteasome_beta2"/>
</dbReference>
<keyword evidence="6" id="KW-1185">Reference proteome</keyword>
<dbReference type="AlphaFoldDB" id="A0AAV8V390"/>
<comment type="caution">
    <text evidence="5">The sequence shown here is derived from an EMBL/GenBank/DDBJ whole genome shotgun (WGS) entry which is preliminary data.</text>
</comment>
<dbReference type="InterPro" id="IPR023333">
    <property type="entry name" value="Proteasome_suB-type"/>
</dbReference>
<protein>
    <recommendedName>
        <fullName evidence="4">Proteasome subunit beta</fullName>
    </recommendedName>
</protein>